<organism evidence="2 3">
    <name type="scientific">Sugiyamaella lignohabitans</name>
    <dbReference type="NCBI Taxonomy" id="796027"/>
    <lineage>
        <taxon>Eukaryota</taxon>
        <taxon>Fungi</taxon>
        <taxon>Dikarya</taxon>
        <taxon>Ascomycota</taxon>
        <taxon>Saccharomycotina</taxon>
        <taxon>Dipodascomycetes</taxon>
        <taxon>Dipodascales</taxon>
        <taxon>Trichomonascaceae</taxon>
        <taxon>Sugiyamaella</taxon>
    </lineage>
</organism>
<dbReference type="AlphaFoldDB" id="A0A161HKT0"/>
<evidence type="ECO:0000256" key="1">
    <source>
        <dbReference type="SAM" id="MobiDB-lite"/>
    </source>
</evidence>
<gene>
    <name evidence="2" type="ORF">AWJ20_703</name>
</gene>
<dbReference type="GeneID" id="30037765"/>
<dbReference type="RefSeq" id="XP_018734925.1">
    <property type="nucleotide sequence ID" value="XM_018882659.1"/>
</dbReference>
<dbReference type="InterPro" id="IPR047313">
    <property type="entry name" value="SMN_C"/>
</dbReference>
<reference evidence="2 3" key="1">
    <citation type="submission" date="2016-02" db="EMBL/GenBank/DDBJ databases">
        <title>Complete genome sequence and transcriptome regulation of the pentose utilising yeast Sugiyamaella lignohabitans.</title>
        <authorList>
            <person name="Bellasio M."/>
            <person name="Peymann A."/>
            <person name="Valli M."/>
            <person name="Sipitzky M."/>
            <person name="Graf A."/>
            <person name="Sauer M."/>
            <person name="Marx H."/>
            <person name="Mattanovich D."/>
        </authorList>
    </citation>
    <scope>NUCLEOTIDE SEQUENCE [LARGE SCALE GENOMIC DNA]</scope>
    <source>
        <strain evidence="2 3">CBS 10342</strain>
    </source>
</reference>
<evidence type="ECO:0008006" key="4">
    <source>
        <dbReference type="Google" id="ProtNLM"/>
    </source>
</evidence>
<protein>
    <recommendedName>
        <fullName evidence="4">Survival motor neuron Tudor domain-containing protein</fullName>
    </recommendedName>
</protein>
<feature type="region of interest" description="Disordered" evidence="1">
    <location>
        <begin position="1"/>
        <end position="71"/>
    </location>
</feature>
<dbReference type="OrthoDB" id="197400at2759"/>
<dbReference type="KEGG" id="slb:AWJ20_703"/>
<proteinExistence type="predicted"/>
<sequence>MDQDSQDEAKNQEDESGLEGKVEDQEVAISEVPAAVPQPELNATQPQEHQQQTIEAVSGDGSTPNPFDGLPPSVRELVMAWYWAGYYQGLHKGRSERAGNSSS</sequence>
<feature type="compositionally biased region" description="Polar residues" evidence="1">
    <location>
        <begin position="41"/>
        <end position="65"/>
    </location>
</feature>
<accession>A0A161HKT0</accession>
<evidence type="ECO:0000313" key="2">
    <source>
        <dbReference type="EMBL" id="ANB12448.1"/>
    </source>
</evidence>
<dbReference type="Proteomes" id="UP000189580">
    <property type="component" value="Chromosome a"/>
</dbReference>
<dbReference type="EMBL" id="CP014501">
    <property type="protein sequence ID" value="ANB12448.1"/>
    <property type="molecule type" value="Genomic_DNA"/>
</dbReference>
<evidence type="ECO:0000313" key="3">
    <source>
        <dbReference type="Proteomes" id="UP000189580"/>
    </source>
</evidence>
<name>A0A161HKT0_9ASCO</name>
<dbReference type="CDD" id="cd22852">
    <property type="entry name" value="SMN_C"/>
    <property type="match status" value="1"/>
</dbReference>
<feature type="compositionally biased region" description="Basic and acidic residues" evidence="1">
    <location>
        <begin position="7"/>
        <end position="24"/>
    </location>
</feature>
<keyword evidence="3" id="KW-1185">Reference proteome</keyword>